<name>A0A3D3R522_9PLAN</name>
<dbReference type="PANTHER" id="PTHR10993:SF7">
    <property type="entry name" value="LIPOYLTRANSFERASE 2, MITOCHONDRIAL-RELATED"/>
    <property type="match status" value="1"/>
</dbReference>
<protein>
    <recommendedName>
        <fullName evidence="2">BPL/LPL catalytic domain-containing protein</fullName>
    </recommendedName>
</protein>
<reference evidence="3 4" key="1">
    <citation type="journal article" date="2018" name="Nat. Biotechnol.">
        <title>A standardized bacterial taxonomy based on genome phylogeny substantially revises the tree of life.</title>
        <authorList>
            <person name="Parks D.H."/>
            <person name="Chuvochina M."/>
            <person name="Waite D.W."/>
            <person name="Rinke C."/>
            <person name="Skarshewski A."/>
            <person name="Chaumeil P.A."/>
            <person name="Hugenholtz P."/>
        </authorList>
    </citation>
    <scope>NUCLEOTIDE SEQUENCE [LARGE SCALE GENOMIC DNA]</scope>
    <source>
        <strain evidence="3">UBA9375</strain>
    </source>
</reference>
<evidence type="ECO:0000313" key="3">
    <source>
        <dbReference type="EMBL" id="HCO23964.1"/>
    </source>
</evidence>
<dbReference type="PROSITE" id="PS51733">
    <property type="entry name" value="BPL_LPL_CATALYTIC"/>
    <property type="match status" value="1"/>
</dbReference>
<feature type="domain" description="BPL/LPL catalytic" evidence="2">
    <location>
        <begin position="113"/>
        <end position="294"/>
    </location>
</feature>
<feature type="compositionally biased region" description="Polar residues" evidence="1">
    <location>
        <begin position="1"/>
        <end position="19"/>
    </location>
</feature>
<sequence>MYSSFNTSSQQKNWKSGSSKCDLLSGSRTNQDFHVLKIDSTSEPLKMTVSLTVIEQQIDYPEPVDRIMNLPDPDMNQTTPRHTSIKVYMLGCVDFDSLLTLQERALQEIRQQDTDQATLFVCEHPPIITVGREGSHAQLADSSQEFKASQLDVRWVNRGGGALLHAPGQLAVYPLLPLRQIGLGMDDFQNGLVQSLLQMSAELGIEAERHPDSADIFGRCGQFAFLGAAIKSWISYYGLYINVSPDMKLQRLIDANQHDHRLTSLSATLTREASMSSVRESIVRNLVQQFGYQRTHIFTRHPLLQRVKKKVYVHP</sequence>
<dbReference type="Gene3D" id="3.30.930.10">
    <property type="entry name" value="Bira Bifunctional Protein, Domain 2"/>
    <property type="match status" value="1"/>
</dbReference>
<evidence type="ECO:0000313" key="4">
    <source>
        <dbReference type="Proteomes" id="UP000263642"/>
    </source>
</evidence>
<dbReference type="PANTHER" id="PTHR10993">
    <property type="entry name" value="OCTANOYLTRANSFERASE"/>
    <property type="match status" value="1"/>
</dbReference>
<dbReference type="InterPro" id="IPR045864">
    <property type="entry name" value="aa-tRNA-synth_II/BPL/LPL"/>
</dbReference>
<dbReference type="GO" id="GO:0009249">
    <property type="term" value="P:protein lipoylation"/>
    <property type="evidence" value="ECO:0007669"/>
    <property type="project" value="TreeGrafter"/>
</dbReference>
<dbReference type="Pfam" id="PF21948">
    <property type="entry name" value="LplA-B_cat"/>
    <property type="match status" value="1"/>
</dbReference>
<evidence type="ECO:0000259" key="2">
    <source>
        <dbReference type="PROSITE" id="PS51733"/>
    </source>
</evidence>
<proteinExistence type="predicted"/>
<accession>A0A3D3R522</accession>
<feature type="region of interest" description="Disordered" evidence="1">
    <location>
        <begin position="1"/>
        <end position="21"/>
    </location>
</feature>
<dbReference type="EMBL" id="DQAY01000076">
    <property type="protein sequence ID" value="HCO23964.1"/>
    <property type="molecule type" value="Genomic_DNA"/>
</dbReference>
<gene>
    <name evidence="3" type="ORF">DIT97_13275</name>
</gene>
<comment type="caution">
    <text evidence="3">The sequence shown here is derived from an EMBL/GenBank/DDBJ whole genome shotgun (WGS) entry which is preliminary data.</text>
</comment>
<organism evidence="3 4">
    <name type="scientific">Gimesia maris</name>
    <dbReference type="NCBI Taxonomy" id="122"/>
    <lineage>
        <taxon>Bacteria</taxon>
        <taxon>Pseudomonadati</taxon>
        <taxon>Planctomycetota</taxon>
        <taxon>Planctomycetia</taxon>
        <taxon>Planctomycetales</taxon>
        <taxon>Planctomycetaceae</taxon>
        <taxon>Gimesia</taxon>
    </lineage>
</organism>
<dbReference type="SUPFAM" id="SSF55681">
    <property type="entry name" value="Class II aaRS and biotin synthetases"/>
    <property type="match status" value="1"/>
</dbReference>
<dbReference type="InterPro" id="IPR004143">
    <property type="entry name" value="BPL_LPL_catalytic"/>
</dbReference>
<dbReference type="Proteomes" id="UP000263642">
    <property type="component" value="Unassembled WGS sequence"/>
</dbReference>
<dbReference type="AlphaFoldDB" id="A0A3D3R522"/>
<evidence type="ECO:0000256" key="1">
    <source>
        <dbReference type="SAM" id="MobiDB-lite"/>
    </source>
</evidence>